<dbReference type="AlphaFoldDB" id="A0AA48M5A9"/>
<proteinExistence type="predicted"/>
<reference evidence="2" key="1">
    <citation type="submission" date="2023-07" db="EMBL/GenBank/DDBJ databases">
        <authorList>
            <person name="Ivanov I."/>
            <person name="Teneva D."/>
            <person name="Stoikov I."/>
        </authorList>
    </citation>
    <scope>NUCLEOTIDE SEQUENCE</scope>
    <source>
        <strain evidence="2">4475</strain>
    </source>
</reference>
<sequence length="226" mass="25816">MKKWLLLVVTAVVLIGCTSSNSEQGERKQPVQSEEGDATNIPDWLFDSFRQKFSQPDEIKKESITLVYLRMDRKNRAPEIAAFLTTSHMEGWFVLYAEENGAYREVYAKGEPVYGLQVHGAVDHMISFVSGLGGSGVQKNNYHLIKYTKQGYKEVWNGVAYDVLANGPPPLHKKFGTFFIDEHTGTLYYKQTAYNYNEDFEHVSSTKETSQVYHYDEEKDVFIPSS</sequence>
<gene>
    <name evidence="2" type="ORF">BSPP4475_04385</name>
</gene>
<keyword evidence="1" id="KW-0732">Signal</keyword>
<protein>
    <submittedName>
        <fullName evidence="2">Lipoprotein</fullName>
    </submittedName>
</protein>
<dbReference type="Proteomes" id="UP001189619">
    <property type="component" value="Chromosome"/>
</dbReference>
<keyword evidence="3" id="KW-1185">Reference proteome</keyword>
<evidence type="ECO:0000256" key="1">
    <source>
        <dbReference type="SAM" id="SignalP"/>
    </source>
</evidence>
<dbReference type="RefSeq" id="WP_230077320.1">
    <property type="nucleotide sequence ID" value="NZ_JAUSVZ010000007.1"/>
</dbReference>
<dbReference type="KEGG" id="bayd:BSPP4475_04385"/>
<evidence type="ECO:0000313" key="2">
    <source>
        <dbReference type="EMBL" id="CAJ1001564.1"/>
    </source>
</evidence>
<organism evidence="2 3">
    <name type="scientific">Brevibacillus aydinogluensis</name>
    <dbReference type="NCBI Taxonomy" id="927786"/>
    <lineage>
        <taxon>Bacteria</taxon>
        <taxon>Bacillati</taxon>
        <taxon>Bacillota</taxon>
        <taxon>Bacilli</taxon>
        <taxon>Bacillales</taxon>
        <taxon>Paenibacillaceae</taxon>
        <taxon>Brevibacillus</taxon>
    </lineage>
</organism>
<dbReference type="PROSITE" id="PS51257">
    <property type="entry name" value="PROKAR_LIPOPROTEIN"/>
    <property type="match status" value="1"/>
</dbReference>
<accession>A0AA48M5A9</accession>
<feature type="chain" id="PRO_5041364765" evidence="1">
    <location>
        <begin position="23"/>
        <end position="226"/>
    </location>
</feature>
<dbReference type="EMBL" id="OY569118">
    <property type="protein sequence ID" value="CAJ1001564.1"/>
    <property type="molecule type" value="Genomic_DNA"/>
</dbReference>
<keyword evidence="2" id="KW-0449">Lipoprotein</keyword>
<evidence type="ECO:0000313" key="3">
    <source>
        <dbReference type="Proteomes" id="UP001189619"/>
    </source>
</evidence>
<name>A0AA48M5A9_9BACL</name>
<feature type="signal peptide" evidence="1">
    <location>
        <begin position="1"/>
        <end position="22"/>
    </location>
</feature>